<accession>A0ABR3WC36</accession>
<evidence type="ECO:0000313" key="2">
    <source>
        <dbReference type="EMBL" id="KAL1858274.1"/>
    </source>
</evidence>
<feature type="region of interest" description="Disordered" evidence="1">
    <location>
        <begin position="44"/>
        <end position="85"/>
    </location>
</feature>
<gene>
    <name evidence="2" type="ORF">Daus18300_010020</name>
</gene>
<sequence length="340" mass="36236">MAVAAGNCAIIEIRDSQSQGIKGEDDDLAICPDDTLWTTGHAIRAISPPPRRPVGGQEDEWRDHEEDHEAEHENPYTHTQVARSKMAGNTPWASQLFPDPTQESVPASLVAGDEPYSAKLANFTDALTQLLDTQGQSQETDATEEDGAEGQPSSCPRYGRQDNDIRTLVATEGTSTVGREVTRVEVSAQTGASAVEEEPQNPPPGGPQLQKTRGSEDGGAKEQQHAAVGACGSQVVGHRSQDTGASKCWREEEAGTSDEWPASKRLRREEHQDEQQAGASSSLEPPAGAAVDVVGAFAERLMKGLLDLGSEHGVAASMTVTADRVALEVRLDRSQRGGTL</sequence>
<proteinExistence type="predicted"/>
<reference evidence="2 3" key="1">
    <citation type="journal article" date="2024" name="IMA Fungus">
        <title>IMA Genome - F19 : A genome assembly and annotation guide to empower mycologists, including annotated draft genome sequences of Ceratocystis pirilliformis, Diaporthe australafricana, Fusarium ophioides, Paecilomyces lecythidis, and Sporothrix stenoceras.</title>
        <authorList>
            <person name="Aylward J."/>
            <person name="Wilson A.M."/>
            <person name="Visagie C.M."/>
            <person name="Spraker J."/>
            <person name="Barnes I."/>
            <person name="Buitendag C."/>
            <person name="Ceriani C."/>
            <person name="Del Mar Angel L."/>
            <person name="du Plessis D."/>
            <person name="Fuchs T."/>
            <person name="Gasser K."/>
            <person name="Kramer D."/>
            <person name="Li W."/>
            <person name="Munsamy K."/>
            <person name="Piso A."/>
            <person name="Price J.L."/>
            <person name="Sonnekus B."/>
            <person name="Thomas C."/>
            <person name="van der Nest A."/>
            <person name="van Dijk A."/>
            <person name="van Heerden A."/>
            <person name="van Vuuren N."/>
            <person name="Yilmaz N."/>
            <person name="Duong T.A."/>
            <person name="van der Merwe N.A."/>
            <person name="Wingfield M.J."/>
            <person name="Wingfield B.D."/>
        </authorList>
    </citation>
    <scope>NUCLEOTIDE SEQUENCE [LARGE SCALE GENOMIC DNA]</scope>
    <source>
        <strain evidence="2 3">CMW 18300</strain>
    </source>
</reference>
<name>A0ABR3WC36_9PEZI</name>
<dbReference type="EMBL" id="JAWRVE010000106">
    <property type="protein sequence ID" value="KAL1858274.1"/>
    <property type="molecule type" value="Genomic_DNA"/>
</dbReference>
<feature type="compositionally biased region" description="Basic and acidic residues" evidence="1">
    <location>
        <begin position="213"/>
        <end position="224"/>
    </location>
</feature>
<organism evidence="2 3">
    <name type="scientific">Diaporthe australafricana</name>
    <dbReference type="NCBI Taxonomy" id="127596"/>
    <lineage>
        <taxon>Eukaryota</taxon>
        <taxon>Fungi</taxon>
        <taxon>Dikarya</taxon>
        <taxon>Ascomycota</taxon>
        <taxon>Pezizomycotina</taxon>
        <taxon>Sordariomycetes</taxon>
        <taxon>Sordariomycetidae</taxon>
        <taxon>Diaporthales</taxon>
        <taxon>Diaporthaceae</taxon>
        <taxon>Diaporthe</taxon>
    </lineage>
</organism>
<keyword evidence="3" id="KW-1185">Reference proteome</keyword>
<feature type="region of interest" description="Disordered" evidence="1">
    <location>
        <begin position="134"/>
        <end position="287"/>
    </location>
</feature>
<evidence type="ECO:0000256" key="1">
    <source>
        <dbReference type="SAM" id="MobiDB-lite"/>
    </source>
</evidence>
<feature type="compositionally biased region" description="Basic and acidic residues" evidence="1">
    <location>
        <begin position="59"/>
        <end position="75"/>
    </location>
</feature>
<evidence type="ECO:0000313" key="3">
    <source>
        <dbReference type="Proteomes" id="UP001583177"/>
    </source>
</evidence>
<protein>
    <submittedName>
        <fullName evidence="2">Uncharacterized protein</fullName>
    </submittedName>
</protein>
<comment type="caution">
    <text evidence="2">The sequence shown here is derived from an EMBL/GenBank/DDBJ whole genome shotgun (WGS) entry which is preliminary data.</text>
</comment>
<dbReference type="Proteomes" id="UP001583177">
    <property type="component" value="Unassembled WGS sequence"/>
</dbReference>